<dbReference type="RefSeq" id="WP_179171304.1">
    <property type="nucleotide sequence ID" value="NZ_CP058530.1"/>
</dbReference>
<feature type="domain" description="DUF58" evidence="2">
    <location>
        <begin position="196"/>
        <end position="358"/>
    </location>
</feature>
<feature type="domain" description="DUF11" evidence="1">
    <location>
        <begin position="56"/>
        <end position="118"/>
    </location>
</feature>
<dbReference type="Gene3D" id="2.60.40.10">
    <property type="entry name" value="Immunoglobulins"/>
    <property type="match status" value="1"/>
</dbReference>
<dbReference type="KEGG" id="halg:HUG10_19180"/>
<evidence type="ECO:0000313" key="4">
    <source>
        <dbReference type="Proteomes" id="UP000509750"/>
    </source>
</evidence>
<dbReference type="Pfam" id="PF01882">
    <property type="entry name" value="DUF58"/>
    <property type="match status" value="1"/>
</dbReference>
<dbReference type="Proteomes" id="UP000509750">
    <property type="component" value="Plasmid unnamed1"/>
</dbReference>
<dbReference type="AlphaFoldDB" id="A0A7D5GI54"/>
<dbReference type="EMBL" id="CP058530">
    <property type="protein sequence ID" value="QLG29730.1"/>
    <property type="molecule type" value="Genomic_DNA"/>
</dbReference>
<dbReference type="InterPro" id="IPR002881">
    <property type="entry name" value="DUF58"/>
</dbReference>
<dbReference type="InterPro" id="IPR013783">
    <property type="entry name" value="Ig-like_fold"/>
</dbReference>
<keyword evidence="3" id="KW-0614">Plasmid</keyword>
<accession>A0A7D5GI54</accession>
<dbReference type="PANTHER" id="PTHR33608">
    <property type="entry name" value="BLL2464 PROTEIN"/>
    <property type="match status" value="1"/>
</dbReference>
<evidence type="ECO:0000313" key="3">
    <source>
        <dbReference type="EMBL" id="QLG29730.1"/>
    </source>
</evidence>
<organism evidence="3 4">
    <name type="scientific">Halorarum halophilum</name>
    <dbReference type="NCBI Taxonomy" id="2743090"/>
    <lineage>
        <taxon>Archaea</taxon>
        <taxon>Methanobacteriati</taxon>
        <taxon>Methanobacteriota</taxon>
        <taxon>Stenosarchaea group</taxon>
        <taxon>Halobacteria</taxon>
        <taxon>Halobacteriales</taxon>
        <taxon>Haloferacaceae</taxon>
        <taxon>Halorarum</taxon>
    </lineage>
</organism>
<gene>
    <name evidence="3" type="ORF">HUG10_19180</name>
</gene>
<evidence type="ECO:0000259" key="2">
    <source>
        <dbReference type="Pfam" id="PF01882"/>
    </source>
</evidence>
<proteinExistence type="predicted"/>
<evidence type="ECO:0000259" key="1">
    <source>
        <dbReference type="Pfam" id="PF01345"/>
    </source>
</evidence>
<dbReference type="Pfam" id="PF01345">
    <property type="entry name" value="DUF11"/>
    <property type="match status" value="1"/>
</dbReference>
<dbReference type="OrthoDB" id="31512at2157"/>
<geneLocation type="plasmid" evidence="3 4">
    <name>unnamed1</name>
</geneLocation>
<keyword evidence="4" id="KW-1185">Reference proteome</keyword>
<dbReference type="GeneID" id="56031003"/>
<sequence length="420" mass="45240">MTKFTRTNRWRGVLAFTLAAGALGLIANRASLLVLAGVGVVYAAYPRVTPTPRVELDLERRVSDSAPRQGQPVEVTVTVRNVGDRPLADVRIVDGVPPALAVTDGTPRHGTALRAGEAATFSYEMEAAEGRHLFEPTTVVVRDVSGAREGETTVTDETEIECSAEATSPPLRSQTVDAFGQIPASHGGTGIEFYSTREYQRGDSMRRIDWNRYAKRGELTTVEFREERAASVVVLVDARASAYRGGTDEPHAVSYGVAAAEQLLVASLDERNQVGIAALGRTECWLAPAAGRDHRVRAQTMLATHPAFSSQPPAADEEPPVDAQTTRLRERLPSNAQIVFVSPLCDDDAVAVAREFEAEGHSVSVVSPEVTEGGTTGRRLAAVERENRIRRLRQSDIPVTEWEPSSPLAAALANAEVGRA</sequence>
<reference evidence="3 4" key="1">
    <citation type="submission" date="2020-07" db="EMBL/GenBank/DDBJ databases">
        <title>Gai3-2, isolated from salt lake.</title>
        <authorList>
            <person name="Cui H."/>
            <person name="Shi X."/>
        </authorList>
    </citation>
    <scope>NUCLEOTIDE SEQUENCE [LARGE SCALE GENOMIC DNA]</scope>
    <source>
        <strain evidence="3 4">Gai3-2</strain>
        <plasmid evidence="3 4">unnamed1</plasmid>
    </source>
</reference>
<dbReference type="PANTHER" id="PTHR33608:SF6">
    <property type="entry name" value="BLL2464 PROTEIN"/>
    <property type="match status" value="1"/>
</dbReference>
<name>A0A7D5GI54_9EURY</name>
<protein>
    <submittedName>
        <fullName evidence="3">DUF58 domain-containing protein</fullName>
    </submittedName>
</protein>
<dbReference type="InterPro" id="IPR001434">
    <property type="entry name" value="OmcB-like_DUF11"/>
</dbReference>